<gene>
    <name evidence="2" type="ORF">CR513_24665</name>
</gene>
<protein>
    <recommendedName>
        <fullName evidence="4">Reverse transcriptase RNase H-like domain-containing protein</fullName>
    </recommendedName>
</protein>
<evidence type="ECO:0000313" key="2">
    <source>
        <dbReference type="EMBL" id="RDX93126.1"/>
    </source>
</evidence>
<dbReference type="PANTHER" id="PTHR48475:SF1">
    <property type="entry name" value="RNASE H TYPE-1 DOMAIN-CONTAINING PROTEIN"/>
    <property type="match status" value="1"/>
</dbReference>
<name>A0A371GRM6_MUCPR</name>
<dbReference type="EMBL" id="QJKJ01004697">
    <property type="protein sequence ID" value="RDX93126.1"/>
    <property type="molecule type" value="Genomic_DNA"/>
</dbReference>
<feature type="non-terminal residue" evidence="2">
    <location>
        <position position="1"/>
    </location>
</feature>
<organism evidence="2 3">
    <name type="scientific">Mucuna pruriens</name>
    <name type="common">Velvet bean</name>
    <name type="synonym">Dolichos pruriens</name>
    <dbReference type="NCBI Taxonomy" id="157652"/>
    <lineage>
        <taxon>Eukaryota</taxon>
        <taxon>Viridiplantae</taxon>
        <taxon>Streptophyta</taxon>
        <taxon>Embryophyta</taxon>
        <taxon>Tracheophyta</taxon>
        <taxon>Spermatophyta</taxon>
        <taxon>Magnoliopsida</taxon>
        <taxon>eudicotyledons</taxon>
        <taxon>Gunneridae</taxon>
        <taxon>Pentapetalae</taxon>
        <taxon>rosids</taxon>
        <taxon>fabids</taxon>
        <taxon>Fabales</taxon>
        <taxon>Fabaceae</taxon>
        <taxon>Papilionoideae</taxon>
        <taxon>50 kb inversion clade</taxon>
        <taxon>NPAAA clade</taxon>
        <taxon>indigoferoid/millettioid clade</taxon>
        <taxon>Phaseoleae</taxon>
        <taxon>Mucuna</taxon>
    </lineage>
</organism>
<dbReference type="PANTHER" id="PTHR48475">
    <property type="entry name" value="RIBONUCLEASE H"/>
    <property type="match status" value="1"/>
</dbReference>
<dbReference type="Proteomes" id="UP000257109">
    <property type="component" value="Unassembled WGS sequence"/>
</dbReference>
<dbReference type="OrthoDB" id="1730907at2759"/>
<evidence type="ECO:0000256" key="1">
    <source>
        <dbReference type="SAM" id="MobiDB-lite"/>
    </source>
</evidence>
<comment type="caution">
    <text evidence="2">The sequence shown here is derived from an EMBL/GenBank/DDBJ whole genome shotgun (WGS) entry which is preliminary data.</text>
</comment>
<evidence type="ECO:0008006" key="4">
    <source>
        <dbReference type="Google" id="ProtNLM"/>
    </source>
</evidence>
<dbReference type="AlphaFoldDB" id="A0A371GRM6"/>
<feature type="compositionally biased region" description="Polar residues" evidence="1">
    <location>
        <begin position="1"/>
        <end position="25"/>
    </location>
</feature>
<sequence length="127" mass="14773">MISGKNKSSITSVKSSRNMSKGTQHYSEHAAKRLRQYMLAHTTWLIDKMDPLKYIFENPALTRRIVRWKMTLSKYDIVYTSHKAIKGTALAEQLAYHPLDEYHPLSHEFQDEHIMAAAKDEHEAELD</sequence>
<feature type="region of interest" description="Disordered" evidence="1">
    <location>
        <begin position="1"/>
        <end position="27"/>
    </location>
</feature>
<keyword evidence="3" id="KW-1185">Reference proteome</keyword>
<proteinExistence type="predicted"/>
<accession>A0A371GRM6</accession>
<evidence type="ECO:0000313" key="3">
    <source>
        <dbReference type="Proteomes" id="UP000257109"/>
    </source>
</evidence>
<reference evidence="2" key="1">
    <citation type="submission" date="2018-05" db="EMBL/GenBank/DDBJ databases">
        <title>Draft genome of Mucuna pruriens seed.</title>
        <authorList>
            <person name="Nnadi N.E."/>
            <person name="Vos R."/>
            <person name="Hasami M.H."/>
            <person name="Devisetty U.K."/>
            <person name="Aguiy J.C."/>
        </authorList>
    </citation>
    <scope>NUCLEOTIDE SEQUENCE [LARGE SCALE GENOMIC DNA]</scope>
    <source>
        <strain evidence="2">JCA_2017</strain>
    </source>
</reference>